<evidence type="ECO:0000259" key="10">
    <source>
        <dbReference type="PROSITE" id="PS50011"/>
    </source>
</evidence>
<feature type="compositionally biased region" description="Polar residues" evidence="8">
    <location>
        <begin position="414"/>
        <end position="430"/>
    </location>
</feature>
<dbReference type="Pfam" id="PF00069">
    <property type="entry name" value="Pkinase"/>
    <property type="match status" value="1"/>
</dbReference>
<dbReference type="AlphaFoldDB" id="A0ABD3PCN9"/>
<keyword evidence="1" id="KW-0808">Transferase</keyword>
<dbReference type="SUPFAM" id="SSF56112">
    <property type="entry name" value="Protein kinase-like (PK-like)"/>
    <property type="match status" value="1"/>
</dbReference>
<evidence type="ECO:0000256" key="1">
    <source>
        <dbReference type="ARBA" id="ARBA00022679"/>
    </source>
</evidence>
<feature type="chain" id="PRO_5044773350" description="Protein kinase domain-containing protein" evidence="9">
    <location>
        <begin position="20"/>
        <end position="759"/>
    </location>
</feature>
<evidence type="ECO:0000256" key="4">
    <source>
        <dbReference type="ARBA" id="ARBA00022840"/>
    </source>
</evidence>
<feature type="compositionally biased region" description="Polar residues" evidence="8">
    <location>
        <begin position="151"/>
        <end position="162"/>
    </location>
</feature>
<dbReference type="PANTHER" id="PTHR11042:SF185">
    <property type="entry name" value="WEE1-LIKE PROTEIN KINASE"/>
    <property type="match status" value="1"/>
</dbReference>
<dbReference type="InterPro" id="IPR008271">
    <property type="entry name" value="Ser/Thr_kinase_AS"/>
</dbReference>
<reference evidence="11 12" key="1">
    <citation type="journal article" date="2020" name="G3 (Bethesda)">
        <title>Improved Reference Genome for Cyclotella cryptica CCMP332, a Model for Cell Wall Morphogenesis, Salinity Adaptation, and Lipid Production in Diatoms (Bacillariophyta).</title>
        <authorList>
            <person name="Roberts W.R."/>
            <person name="Downey K.M."/>
            <person name="Ruck E.C."/>
            <person name="Traller J.C."/>
            <person name="Alverson A.J."/>
        </authorList>
    </citation>
    <scope>NUCLEOTIDE SEQUENCE [LARGE SCALE GENOMIC DNA]</scope>
    <source>
        <strain evidence="11 12">CCMP332</strain>
    </source>
</reference>
<dbReference type="Gene3D" id="3.30.200.20">
    <property type="entry name" value="Phosphorylase Kinase, domain 1"/>
    <property type="match status" value="1"/>
</dbReference>
<sequence>MDSILPAFLFCTTANALFAAGMSSMSRPSPRRKLTEIRGSNANSLRTPSNGTEKQPSSTCSPLWKSPPRNNVASPPRRRDAAKTIFDASPVNSKGTPRRTARVQSSKKKSSSFAPAFPTSPPEPPRGGKLPPLLRTSTSPRFIRLDPRISNGCQSKSVSSHAADSDCTHMDDSKRVVSYPKACGQTTGSASSNDSISFTLTPTVMFSDEVHHQQIQRENKRRDQQFHHSPHWTGKVRINPFSPVPERYLQPPSSTKSLPSLKSSHGLPILTGGSLSPLSPSTRLSQPLEKRRSRRLKPKTVTFPSTVLEERVSPTDVTEDPFGIDCHEEQLHLDTSPRKRTSSEMLRLPQSMVATDNNWDRPRKQLKTSRSRYLEDFEEVSHLGSGSFGSVNACLSRLDGCMYAIKTISPHGIQKSSVGGYNSTKSQSKNLYGGKQSYTLDIPPTPRRDLMPSPMKRRRQKMNSSLDGSEDTGGGGSAIGTKHWTEPALKRMLREVRLVHALAALCSQADVRTFHIVRYHQAWFEDDGTLYIQTELCSNTLRDEMQTINGESKVPKYSPSTATHSRVINGPQHFKCLREILLALQLVHSKGMVHLDIKPENIFVHNGLYKLGDFGLVGIATATDVEEGDSRYMSREMLEDGQRDLTKCDIFSLGATMYELCTGRPLPSCGAEWHDIRNGNLTPFWPPSLFNTIREMMNPDPMRRPSASELLSRDELSCRSGEWLMNNAANGKKTSVDSVYNLCMKETVPSLKRSSSWIL</sequence>
<dbReference type="Gene3D" id="1.10.510.10">
    <property type="entry name" value="Transferase(Phosphotransferase) domain 1"/>
    <property type="match status" value="1"/>
</dbReference>
<evidence type="ECO:0000256" key="6">
    <source>
        <dbReference type="ARBA" id="ARBA00037982"/>
    </source>
</evidence>
<keyword evidence="2 7" id="KW-0547">Nucleotide-binding</keyword>
<gene>
    <name evidence="11" type="ORF">HJC23_012388</name>
</gene>
<feature type="region of interest" description="Disordered" evidence="8">
    <location>
        <begin position="22"/>
        <end position="168"/>
    </location>
</feature>
<feature type="signal peptide" evidence="9">
    <location>
        <begin position="1"/>
        <end position="19"/>
    </location>
</feature>
<feature type="region of interest" description="Disordered" evidence="8">
    <location>
        <begin position="210"/>
        <end position="297"/>
    </location>
</feature>
<evidence type="ECO:0000313" key="12">
    <source>
        <dbReference type="Proteomes" id="UP001516023"/>
    </source>
</evidence>
<dbReference type="Proteomes" id="UP001516023">
    <property type="component" value="Unassembled WGS sequence"/>
</dbReference>
<organism evidence="11 12">
    <name type="scientific">Cyclotella cryptica</name>
    <dbReference type="NCBI Taxonomy" id="29204"/>
    <lineage>
        <taxon>Eukaryota</taxon>
        <taxon>Sar</taxon>
        <taxon>Stramenopiles</taxon>
        <taxon>Ochrophyta</taxon>
        <taxon>Bacillariophyta</taxon>
        <taxon>Coscinodiscophyceae</taxon>
        <taxon>Thalassiosirophycidae</taxon>
        <taxon>Stephanodiscales</taxon>
        <taxon>Stephanodiscaceae</taxon>
        <taxon>Cyclotella</taxon>
    </lineage>
</organism>
<dbReference type="PANTHER" id="PTHR11042">
    <property type="entry name" value="EUKARYOTIC TRANSLATION INITIATION FACTOR 2-ALPHA KINASE EIF2-ALPHA KINASE -RELATED"/>
    <property type="match status" value="1"/>
</dbReference>
<keyword evidence="3" id="KW-0418">Kinase</keyword>
<dbReference type="PROSITE" id="PS00108">
    <property type="entry name" value="PROTEIN_KINASE_ST"/>
    <property type="match status" value="1"/>
</dbReference>
<evidence type="ECO:0000256" key="7">
    <source>
        <dbReference type="PROSITE-ProRule" id="PRU10141"/>
    </source>
</evidence>
<dbReference type="InterPro" id="IPR011009">
    <property type="entry name" value="Kinase-like_dom_sf"/>
</dbReference>
<keyword evidence="12" id="KW-1185">Reference proteome</keyword>
<evidence type="ECO:0000313" key="11">
    <source>
        <dbReference type="EMBL" id="KAL3785833.1"/>
    </source>
</evidence>
<dbReference type="PROSITE" id="PS00107">
    <property type="entry name" value="PROTEIN_KINASE_ATP"/>
    <property type="match status" value="1"/>
</dbReference>
<dbReference type="InterPro" id="IPR017441">
    <property type="entry name" value="Protein_kinase_ATP_BS"/>
</dbReference>
<feature type="compositionally biased region" description="Polar residues" evidence="8">
    <location>
        <begin position="38"/>
        <end position="61"/>
    </location>
</feature>
<proteinExistence type="inferred from homology"/>
<evidence type="ECO:0000256" key="5">
    <source>
        <dbReference type="ARBA" id="ARBA00023193"/>
    </source>
</evidence>
<feature type="region of interest" description="Disordered" evidence="8">
    <location>
        <begin position="414"/>
        <end position="481"/>
    </location>
</feature>
<keyword evidence="4 7" id="KW-0067">ATP-binding</keyword>
<comment type="caution">
    <text evidence="11">The sequence shown here is derived from an EMBL/GenBank/DDBJ whole genome shotgun (WGS) entry which is preliminary data.</text>
</comment>
<feature type="compositionally biased region" description="Basic residues" evidence="8">
    <location>
        <begin position="96"/>
        <end position="110"/>
    </location>
</feature>
<keyword evidence="5" id="KW-0652">Protein synthesis inhibitor</keyword>
<name>A0ABD3PCN9_9STRA</name>
<feature type="compositionally biased region" description="Basic and acidic residues" evidence="8">
    <location>
        <begin position="210"/>
        <end position="226"/>
    </location>
</feature>
<accession>A0ABD3PCN9</accession>
<evidence type="ECO:0000256" key="9">
    <source>
        <dbReference type="SAM" id="SignalP"/>
    </source>
</evidence>
<dbReference type="InterPro" id="IPR000719">
    <property type="entry name" value="Prot_kinase_dom"/>
</dbReference>
<feature type="compositionally biased region" description="Low complexity" evidence="8">
    <location>
        <begin position="251"/>
        <end position="287"/>
    </location>
</feature>
<dbReference type="GO" id="GO:0005524">
    <property type="term" value="F:ATP binding"/>
    <property type="evidence" value="ECO:0007669"/>
    <property type="project" value="UniProtKB-UniRule"/>
</dbReference>
<evidence type="ECO:0000256" key="3">
    <source>
        <dbReference type="ARBA" id="ARBA00022777"/>
    </source>
</evidence>
<dbReference type="SMART" id="SM00220">
    <property type="entry name" value="S_TKc"/>
    <property type="match status" value="1"/>
</dbReference>
<feature type="domain" description="Protein kinase" evidence="10">
    <location>
        <begin position="377"/>
        <end position="724"/>
    </location>
</feature>
<evidence type="ECO:0000256" key="8">
    <source>
        <dbReference type="SAM" id="MobiDB-lite"/>
    </source>
</evidence>
<comment type="similarity">
    <text evidence="6">Belongs to the protein kinase superfamily. Ser/Thr protein kinase family. GCN2 subfamily.</text>
</comment>
<feature type="binding site" evidence="7">
    <location>
        <position position="406"/>
    </location>
    <ligand>
        <name>ATP</name>
        <dbReference type="ChEBI" id="CHEBI:30616"/>
    </ligand>
</feature>
<dbReference type="EMBL" id="JABMIG020000208">
    <property type="protein sequence ID" value="KAL3785833.1"/>
    <property type="molecule type" value="Genomic_DNA"/>
</dbReference>
<protein>
    <recommendedName>
        <fullName evidence="10">Protein kinase domain-containing protein</fullName>
    </recommendedName>
</protein>
<dbReference type="InterPro" id="IPR050339">
    <property type="entry name" value="CC_SR_Kinase"/>
</dbReference>
<evidence type="ECO:0000256" key="2">
    <source>
        <dbReference type="ARBA" id="ARBA00022741"/>
    </source>
</evidence>
<dbReference type="GO" id="GO:0017148">
    <property type="term" value="P:negative regulation of translation"/>
    <property type="evidence" value="ECO:0007669"/>
    <property type="project" value="UniProtKB-KW"/>
</dbReference>
<dbReference type="GO" id="GO:0016301">
    <property type="term" value="F:kinase activity"/>
    <property type="evidence" value="ECO:0007669"/>
    <property type="project" value="UniProtKB-KW"/>
</dbReference>
<keyword evidence="9" id="KW-0732">Signal</keyword>
<dbReference type="PROSITE" id="PS50011">
    <property type="entry name" value="PROTEIN_KINASE_DOM"/>
    <property type="match status" value="1"/>
</dbReference>